<dbReference type="GO" id="GO:0005737">
    <property type="term" value="C:cytoplasm"/>
    <property type="evidence" value="ECO:0007669"/>
    <property type="project" value="UniProtKB-ARBA"/>
</dbReference>
<evidence type="ECO:0000256" key="4">
    <source>
        <dbReference type="ARBA" id="ARBA00022478"/>
    </source>
</evidence>
<evidence type="ECO:0000256" key="6">
    <source>
        <dbReference type="ARBA" id="ARBA00022695"/>
    </source>
</evidence>
<feature type="compositionally biased region" description="Basic and acidic residues" evidence="11">
    <location>
        <begin position="230"/>
        <end position="239"/>
    </location>
</feature>
<dbReference type="Gene3D" id="2.170.120.12">
    <property type="entry name" value="DNA-directed RNA polymerase, insert domain"/>
    <property type="match status" value="1"/>
</dbReference>
<dbReference type="SMART" id="SM00662">
    <property type="entry name" value="RPOLD"/>
    <property type="match status" value="1"/>
</dbReference>
<dbReference type="Proteomes" id="UP000178367">
    <property type="component" value="Unassembled WGS sequence"/>
</dbReference>
<evidence type="ECO:0000256" key="7">
    <source>
        <dbReference type="ARBA" id="ARBA00023163"/>
    </source>
</evidence>
<feature type="compositionally biased region" description="Acidic residues" evidence="11">
    <location>
        <begin position="240"/>
        <end position="271"/>
    </location>
</feature>
<feature type="domain" description="DNA-directed RNA polymerase RpoA/D/Rpb3-type" evidence="12">
    <location>
        <begin position="20"/>
        <end position="228"/>
    </location>
</feature>
<dbReference type="EMBL" id="MFGB01000005">
    <property type="protein sequence ID" value="OGF27982.1"/>
    <property type="molecule type" value="Genomic_DNA"/>
</dbReference>
<dbReference type="SUPFAM" id="SSF55257">
    <property type="entry name" value="RBP11-like subunits of RNA polymerase"/>
    <property type="match status" value="1"/>
</dbReference>
<dbReference type="FunFam" id="2.170.120.12:FF:000001">
    <property type="entry name" value="DNA-directed RNA polymerase subunit alpha"/>
    <property type="match status" value="1"/>
</dbReference>
<evidence type="ECO:0000256" key="3">
    <source>
        <dbReference type="ARBA" id="ARBA00015972"/>
    </source>
</evidence>
<keyword evidence="4 13" id="KW-0240">DNA-directed RNA polymerase</keyword>
<reference evidence="13 14" key="1">
    <citation type="journal article" date="2016" name="Nat. Commun.">
        <title>Thousands of microbial genomes shed light on interconnected biogeochemical processes in an aquifer system.</title>
        <authorList>
            <person name="Anantharaman K."/>
            <person name="Brown C.T."/>
            <person name="Hug L.A."/>
            <person name="Sharon I."/>
            <person name="Castelle C.J."/>
            <person name="Probst A.J."/>
            <person name="Thomas B.C."/>
            <person name="Singh A."/>
            <person name="Wilkins M.J."/>
            <person name="Karaoz U."/>
            <person name="Brodie E.L."/>
            <person name="Williams K.H."/>
            <person name="Hubbard S.S."/>
            <person name="Banfield J.F."/>
        </authorList>
    </citation>
    <scope>NUCLEOTIDE SEQUENCE [LARGE SCALE GENOMIC DNA]</scope>
</reference>
<comment type="catalytic activity">
    <reaction evidence="10">
        <text>RNA(n) + a ribonucleoside 5'-triphosphate = RNA(n+1) + diphosphate</text>
        <dbReference type="Rhea" id="RHEA:21248"/>
        <dbReference type="Rhea" id="RHEA-COMP:14527"/>
        <dbReference type="Rhea" id="RHEA-COMP:17342"/>
        <dbReference type="ChEBI" id="CHEBI:33019"/>
        <dbReference type="ChEBI" id="CHEBI:61557"/>
        <dbReference type="ChEBI" id="CHEBI:140395"/>
        <dbReference type="EC" id="2.7.7.6"/>
    </reaction>
</comment>
<gene>
    <name evidence="13" type="ORF">A2227_05245</name>
</gene>
<feature type="compositionally biased region" description="Basic residues" evidence="11">
    <location>
        <begin position="275"/>
        <end position="286"/>
    </location>
</feature>
<organism evidence="13 14">
    <name type="scientific">Candidatus Falkowbacteria bacterium RIFOXYA2_FULL_47_19</name>
    <dbReference type="NCBI Taxonomy" id="1797994"/>
    <lineage>
        <taxon>Bacteria</taxon>
        <taxon>Candidatus Falkowiibacteriota</taxon>
    </lineage>
</organism>
<proteinExistence type="inferred from homology"/>
<dbReference type="NCBIfam" id="TIGR02027">
    <property type="entry name" value="rpoA"/>
    <property type="match status" value="1"/>
</dbReference>
<dbReference type="InterPro" id="IPR011263">
    <property type="entry name" value="DNA-dir_RNA_pol_RpoA/D/Rpb3"/>
</dbReference>
<keyword evidence="7" id="KW-0804">Transcription</keyword>
<keyword evidence="6" id="KW-0548">Nucleotidyltransferase</keyword>
<dbReference type="InterPro" id="IPR011262">
    <property type="entry name" value="DNA-dir_RNA_pol_insert"/>
</dbReference>
<evidence type="ECO:0000256" key="5">
    <source>
        <dbReference type="ARBA" id="ARBA00022679"/>
    </source>
</evidence>
<comment type="similarity">
    <text evidence="1">Belongs to the RNA polymerase alpha chain family.</text>
</comment>
<keyword evidence="5" id="KW-0808">Transferase</keyword>
<comment type="caution">
    <text evidence="13">The sequence shown here is derived from an EMBL/GenBank/DDBJ whole genome shotgun (WGS) entry which is preliminary data.</text>
</comment>
<evidence type="ECO:0000313" key="14">
    <source>
        <dbReference type="Proteomes" id="UP000178367"/>
    </source>
</evidence>
<name>A0A1F5SMR3_9BACT</name>
<dbReference type="SUPFAM" id="SSF56553">
    <property type="entry name" value="Insert subdomain of RNA polymerase alpha subunit"/>
    <property type="match status" value="1"/>
</dbReference>
<dbReference type="GO" id="GO:0000428">
    <property type="term" value="C:DNA-directed RNA polymerase complex"/>
    <property type="evidence" value="ECO:0007669"/>
    <property type="project" value="UniProtKB-KW"/>
</dbReference>
<dbReference type="Gene3D" id="3.30.1360.10">
    <property type="entry name" value="RNA polymerase, RBP11-like subunit"/>
    <property type="match status" value="1"/>
</dbReference>
<dbReference type="AlphaFoldDB" id="A0A1F5SMR3"/>
<dbReference type="InterPro" id="IPR036603">
    <property type="entry name" value="RBP11-like"/>
</dbReference>
<evidence type="ECO:0000256" key="9">
    <source>
        <dbReference type="ARBA" id="ARBA00033070"/>
    </source>
</evidence>
<evidence type="ECO:0000256" key="8">
    <source>
        <dbReference type="ARBA" id="ARBA00032524"/>
    </source>
</evidence>
<evidence type="ECO:0000256" key="2">
    <source>
        <dbReference type="ARBA" id="ARBA00012418"/>
    </source>
</evidence>
<sequence length="286" mass="32048">MQKIAIPSSVKYEEGQEAGRGKIIVEPFYPGYGITLGNSIRRVLLSSLEGAAPVGIKIKGADHEFAAIPHLKEDILEFILNLKKLRLKIFSEEPVRLELDVHGKKDIKASDIKANSQVEIVNPDLVLGHITDMSGSLYAEIFVAHGMGYEMIETRENKEKEIGYIEMDSVYTPVTAVGVKIENVRVGKMTNWERLILDITTDCTITPAEAFNNSVKILLEQFNALISKEGEKEEGIKEEAETEEEKEEEIENSEEEISEEATEKEETDDEDSAPKRKRGRPKKSAE</sequence>
<dbReference type="Pfam" id="PF01193">
    <property type="entry name" value="RNA_pol_L"/>
    <property type="match status" value="1"/>
</dbReference>
<protein>
    <recommendedName>
        <fullName evidence="3">DNA-directed RNA polymerase subunit alpha</fullName>
        <ecNumber evidence="2">2.7.7.6</ecNumber>
    </recommendedName>
    <alternativeName>
        <fullName evidence="9">RNA polymerase subunit alpha</fullName>
    </alternativeName>
    <alternativeName>
        <fullName evidence="8">Transcriptase subunit alpha</fullName>
    </alternativeName>
</protein>
<dbReference type="GO" id="GO:0003677">
    <property type="term" value="F:DNA binding"/>
    <property type="evidence" value="ECO:0007669"/>
    <property type="project" value="InterPro"/>
</dbReference>
<evidence type="ECO:0000313" key="13">
    <source>
        <dbReference type="EMBL" id="OGF27982.1"/>
    </source>
</evidence>
<evidence type="ECO:0000259" key="12">
    <source>
        <dbReference type="SMART" id="SM00662"/>
    </source>
</evidence>
<dbReference type="CDD" id="cd06928">
    <property type="entry name" value="RNAP_alpha_NTD"/>
    <property type="match status" value="1"/>
</dbReference>
<dbReference type="GO" id="GO:0003899">
    <property type="term" value="F:DNA-directed RNA polymerase activity"/>
    <property type="evidence" value="ECO:0007669"/>
    <property type="project" value="UniProtKB-EC"/>
</dbReference>
<feature type="region of interest" description="Disordered" evidence="11">
    <location>
        <begin position="230"/>
        <end position="286"/>
    </location>
</feature>
<dbReference type="EC" id="2.7.7.6" evidence="2"/>
<dbReference type="STRING" id="1797994.A2227_05245"/>
<dbReference type="GO" id="GO:0006351">
    <property type="term" value="P:DNA-templated transcription"/>
    <property type="evidence" value="ECO:0007669"/>
    <property type="project" value="InterPro"/>
</dbReference>
<accession>A0A1F5SMR3</accession>
<dbReference type="InterPro" id="IPR036643">
    <property type="entry name" value="RNApol_insert_sf"/>
</dbReference>
<evidence type="ECO:0000256" key="1">
    <source>
        <dbReference type="ARBA" id="ARBA00007123"/>
    </source>
</evidence>
<dbReference type="GO" id="GO:0046983">
    <property type="term" value="F:protein dimerization activity"/>
    <property type="evidence" value="ECO:0007669"/>
    <property type="project" value="InterPro"/>
</dbReference>
<evidence type="ECO:0000256" key="11">
    <source>
        <dbReference type="SAM" id="MobiDB-lite"/>
    </source>
</evidence>
<evidence type="ECO:0000256" key="10">
    <source>
        <dbReference type="ARBA" id="ARBA00048552"/>
    </source>
</evidence>
<dbReference type="Pfam" id="PF01000">
    <property type="entry name" value="RNA_pol_A_bac"/>
    <property type="match status" value="1"/>
</dbReference>
<dbReference type="InterPro" id="IPR011773">
    <property type="entry name" value="DNA-dir_RpoA"/>
</dbReference>